<dbReference type="WBParaSite" id="ACAC_0000745801-mRNA-1">
    <property type="protein sequence ID" value="ACAC_0000745801-mRNA-1"/>
    <property type="gene ID" value="ACAC_0000745801"/>
</dbReference>
<sequence>MSFDRLKAESVTLLATKIGLVSDSDVYNTIEMLLFLVREAELHKKMLHADYTNLKKVFERDEAIVRDILTEYNVPTTITESFFDTYIKSGGISDESIEETQAVLPSNTDDVDVSSPLASTITTQQQYPHAIGTPPINVAIPPPNAPAFRGVPNIPLPDLTQPPPVISNVGNI</sequence>
<organism evidence="1 2">
    <name type="scientific">Angiostrongylus cantonensis</name>
    <name type="common">Rat lungworm</name>
    <dbReference type="NCBI Taxonomy" id="6313"/>
    <lineage>
        <taxon>Eukaryota</taxon>
        <taxon>Metazoa</taxon>
        <taxon>Ecdysozoa</taxon>
        <taxon>Nematoda</taxon>
        <taxon>Chromadorea</taxon>
        <taxon>Rhabditida</taxon>
        <taxon>Rhabditina</taxon>
        <taxon>Rhabditomorpha</taxon>
        <taxon>Strongyloidea</taxon>
        <taxon>Metastrongylidae</taxon>
        <taxon>Angiostrongylus</taxon>
    </lineage>
</organism>
<keyword evidence="1" id="KW-1185">Reference proteome</keyword>
<dbReference type="STRING" id="6313.A0A0K0DAU6"/>
<accession>A0A0K0DAU6</accession>
<evidence type="ECO:0000313" key="2">
    <source>
        <dbReference type="WBParaSite" id="ACAC_0000745801-mRNA-1"/>
    </source>
</evidence>
<evidence type="ECO:0000313" key="1">
    <source>
        <dbReference type="Proteomes" id="UP000035642"/>
    </source>
</evidence>
<protein>
    <submittedName>
        <fullName evidence="2">Transcription initiation factor TFIID subunit 9</fullName>
    </submittedName>
</protein>
<reference evidence="1" key="1">
    <citation type="submission" date="2012-09" db="EMBL/GenBank/DDBJ databases">
        <authorList>
            <person name="Martin A.A."/>
        </authorList>
    </citation>
    <scope>NUCLEOTIDE SEQUENCE</scope>
</reference>
<name>A0A0K0DAU6_ANGCA</name>
<dbReference type="Proteomes" id="UP000035642">
    <property type="component" value="Unassembled WGS sequence"/>
</dbReference>
<proteinExistence type="predicted"/>
<dbReference type="AlphaFoldDB" id="A0A0K0DAU6"/>
<reference evidence="2" key="2">
    <citation type="submission" date="2017-02" db="UniProtKB">
        <authorList>
            <consortium name="WormBaseParasite"/>
        </authorList>
    </citation>
    <scope>IDENTIFICATION</scope>
</reference>